<dbReference type="OrthoDB" id="10462909at2759"/>
<keyword evidence="3" id="KW-1185">Reference proteome</keyword>
<proteinExistence type="predicted"/>
<organism evidence="2 3">
    <name type="scientific">Heterotrigona itama</name>
    <dbReference type="NCBI Taxonomy" id="395501"/>
    <lineage>
        <taxon>Eukaryota</taxon>
        <taxon>Metazoa</taxon>
        <taxon>Ecdysozoa</taxon>
        <taxon>Arthropoda</taxon>
        <taxon>Hexapoda</taxon>
        <taxon>Insecta</taxon>
        <taxon>Pterygota</taxon>
        <taxon>Neoptera</taxon>
        <taxon>Endopterygota</taxon>
        <taxon>Hymenoptera</taxon>
        <taxon>Apocrita</taxon>
        <taxon>Aculeata</taxon>
        <taxon>Apoidea</taxon>
        <taxon>Anthophila</taxon>
        <taxon>Apidae</taxon>
        <taxon>Heterotrigona</taxon>
    </lineage>
</organism>
<feature type="compositionally biased region" description="Basic and acidic residues" evidence="1">
    <location>
        <begin position="159"/>
        <end position="190"/>
    </location>
</feature>
<gene>
    <name evidence="2" type="ORF">MHI_LOCUS726163</name>
</gene>
<dbReference type="EMBL" id="CAJDYZ010010010">
    <property type="protein sequence ID" value="CAD1477435.1"/>
    <property type="molecule type" value="Genomic_DNA"/>
</dbReference>
<feature type="compositionally biased region" description="Basic residues" evidence="1">
    <location>
        <begin position="49"/>
        <end position="60"/>
    </location>
</feature>
<feature type="compositionally biased region" description="Polar residues" evidence="1">
    <location>
        <begin position="1"/>
        <end position="14"/>
    </location>
</feature>
<feature type="region of interest" description="Disordered" evidence="1">
    <location>
        <begin position="1"/>
        <end position="60"/>
    </location>
</feature>
<protein>
    <submittedName>
        <fullName evidence="2">Uncharacterized protein</fullName>
    </submittedName>
</protein>
<evidence type="ECO:0000256" key="1">
    <source>
        <dbReference type="SAM" id="MobiDB-lite"/>
    </source>
</evidence>
<reference evidence="2" key="1">
    <citation type="submission" date="2020-07" db="EMBL/GenBank/DDBJ databases">
        <authorList>
            <person name="Nazaruddin N."/>
        </authorList>
    </citation>
    <scope>NUCLEOTIDE SEQUENCE</scope>
</reference>
<feature type="region of interest" description="Disordered" evidence="1">
    <location>
        <begin position="145"/>
        <end position="190"/>
    </location>
</feature>
<dbReference type="AlphaFoldDB" id="A0A6V7HAS6"/>
<dbReference type="Proteomes" id="UP000752696">
    <property type="component" value="Unassembled WGS sequence"/>
</dbReference>
<sequence length="240" mass="27756">RLNEASGPSKQASNLAGRLACKQVSKRARQSGKPGKQTGKLAASETQREKRKRGHMTSRMRRGWVREEGGRETTRTVREYIPQHGSIRRRRRYMELDQTGGERGGRLEHSGGNVRLAGSWEREVNGGQRELMGRQGRGLVEASVRLGGGRRATRSGRQAGERRKNRERREEREREGGRNVDVEQRGERNRMRRGVDGSSINEMLALHNKRYINKHQEKLNPQFYKTYYDFYVERRIQAIT</sequence>
<feature type="non-terminal residue" evidence="2">
    <location>
        <position position="240"/>
    </location>
</feature>
<comment type="caution">
    <text evidence="2">The sequence shown here is derived from an EMBL/GenBank/DDBJ whole genome shotgun (WGS) entry which is preliminary data.</text>
</comment>
<evidence type="ECO:0000313" key="3">
    <source>
        <dbReference type="Proteomes" id="UP000752696"/>
    </source>
</evidence>
<evidence type="ECO:0000313" key="2">
    <source>
        <dbReference type="EMBL" id="CAD1477435.1"/>
    </source>
</evidence>
<name>A0A6V7HAS6_9HYME</name>
<accession>A0A6V7HAS6</accession>